<protein>
    <recommendedName>
        <fullName evidence="6">Radical SAM core domain-containing protein</fullName>
    </recommendedName>
</protein>
<evidence type="ECO:0000256" key="4">
    <source>
        <dbReference type="ARBA" id="ARBA00023014"/>
    </source>
</evidence>
<dbReference type="GO" id="GO:0051536">
    <property type="term" value="F:iron-sulfur cluster binding"/>
    <property type="evidence" value="ECO:0007669"/>
    <property type="project" value="UniProtKB-KW"/>
</dbReference>
<proteinExistence type="predicted"/>
<evidence type="ECO:0008006" key="6">
    <source>
        <dbReference type="Google" id="ProtNLM"/>
    </source>
</evidence>
<keyword evidence="3" id="KW-0408">Iron</keyword>
<evidence type="ECO:0000313" key="5">
    <source>
        <dbReference type="EMBL" id="SVA55644.1"/>
    </source>
</evidence>
<dbReference type="GO" id="GO:0046872">
    <property type="term" value="F:metal ion binding"/>
    <property type="evidence" value="ECO:0007669"/>
    <property type="project" value="UniProtKB-KW"/>
</dbReference>
<dbReference type="GO" id="GO:0003824">
    <property type="term" value="F:catalytic activity"/>
    <property type="evidence" value="ECO:0007669"/>
    <property type="project" value="InterPro"/>
</dbReference>
<organism evidence="5">
    <name type="scientific">marine metagenome</name>
    <dbReference type="NCBI Taxonomy" id="408172"/>
    <lineage>
        <taxon>unclassified sequences</taxon>
        <taxon>metagenomes</taxon>
        <taxon>ecological metagenomes</taxon>
    </lineage>
</organism>
<keyword evidence="2" id="KW-0479">Metal-binding</keyword>
<dbReference type="SUPFAM" id="SSF102114">
    <property type="entry name" value="Radical SAM enzymes"/>
    <property type="match status" value="1"/>
</dbReference>
<dbReference type="AlphaFoldDB" id="A0A381WT20"/>
<dbReference type="EMBL" id="UINC01012791">
    <property type="protein sequence ID" value="SVA55644.1"/>
    <property type="molecule type" value="Genomic_DNA"/>
</dbReference>
<evidence type="ECO:0000256" key="1">
    <source>
        <dbReference type="ARBA" id="ARBA00022691"/>
    </source>
</evidence>
<reference evidence="5" key="1">
    <citation type="submission" date="2018-05" db="EMBL/GenBank/DDBJ databases">
        <authorList>
            <person name="Lanie J.A."/>
            <person name="Ng W.-L."/>
            <person name="Kazmierczak K.M."/>
            <person name="Andrzejewski T.M."/>
            <person name="Davidsen T.M."/>
            <person name="Wayne K.J."/>
            <person name="Tettelin H."/>
            <person name="Glass J.I."/>
            <person name="Rusch D."/>
            <person name="Podicherti R."/>
            <person name="Tsui H.-C.T."/>
            <person name="Winkler M.E."/>
        </authorList>
    </citation>
    <scope>NUCLEOTIDE SEQUENCE</scope>
</reference>
<keyword evidence="4" id="KW-0411">Iron-sulfur</keyword>
<dbReference type="Gene3D" id="3.20.20.70">
    <property type="entry name" value="Aldolase class I"/>
    <property type="match status" value="1"/>
</dbReference>
<gene>
    <name evidence="5" type="ORF">METZ01_LOCUS108498</name>
</gene>
<dbReference type="InterPro" id="IPR013785">
    <property type="entry name" value="Aldolase_TIM"/>
</dbReference>
<sequence length="362" mass="41486">MVQVALRQFDTAISLQRPMFDLERILLFHLELTDKCNAACPMCGRTQPADRCRPDRAKVKNIELTLGDICKAFTPKICRRILQIDLCGGLGDPPAASQCLEICEYFVAQGVIVTLSTNGGLRNAKWWRQLGEIFRRNDSLVEFHIDGLEDTNHLYRVNTRFSKIMENARHYLDSGATAEWHFIVFRHNQHQVEEAVTLSRQLGFSNFKLIDTIRFGKEKRFEYQAPDGNIRCLEPSTMPAVDLRRNTGQPDVDVSATSYIENRDSLHVNGIKCKSAIQNRPYIVADGSVSACCWIQGSDDEKQMYLRASHRPENHNILQRPLEEILTEEPFISIYRSAWENGNNPVCIRKCGQMRRNVRLTL</sequence>
<dbReference type="PANTHER" id="PTHR11228">
    <property type="entry name" value="RADICAL SAM DOMAIN PROTEIN"/>
    <property type="match status" value="1"/>
</dbReference>
<dbReference type="InterPro" id="IPR050377">
    <property type="entry name" value="Radical_SAM_PqqE_MftC-like"/>
</dbReference>
<dbReference type="SFLD" id="SFLDG01067">
    <property type="entry name" value="SPASM/twitch_domain_containing"/>
    <property type="match status" value="1"/>
</dbReference>
<dbReference type="CDD" id="cd01335">
    <property type="entry name" value="Radical_SAM"/>
    <property type="match status" value="1"/>
</dbReference>
<name>A0A381WT20_9ZZZZ</name>
<dbReference type="PANTHER" id="PTHR11228:SF7">
    <property type="entry name" value="PQQA PEPTIDE CYCLASE"/>
    <property type="match status" value="1"/>
</dbReference>
<evidence type="ECO:0000256" key="3">
    <source>
        <dbReference type="ARBA" id="ARBA00023004"/>
    </source>
</evidence>
<dbReference type="InterPro" id="IPR058240">
    <property type="entry name" value="rSAM_sf"/>
</dbReference>
<dbReference type="InterPro" id="IPR007197">
    <property type="entry name" value="rSAM"/>
</dbReference>
<dbReference type="SFLD" id="SFLDS00029">
    <property type="entry name" value="Radical_SAM"/>
    <property type="match status" value="1"/>
</dbReference>
<accession>A0A381WT20</accession>
<keyword evidence="1" id="KW-0949">S-adenosyl-L-methionine</keyword>
<evidence type="ECO:0000256" key="2">
    <source>
        <dbReference type="ARBA" id="ARBA00022723"/>
    </source>
</evidence>